<dbReference type="AlphaFoldDB" id="N9FMG1"/>
<evidence type="ECO:0000256" key="9">
    <source>
        <dbReference type="ARBA" id="ARBA00023136"/>
    </source>
</evidence>
<comment type="similarity">
    <text evidence="2">Belongs to the GSP N family.</text>
</comment>
<gene>
    <name evidence="12" type="ORF">F934_00092</name>
</gene>
<keyword evidence="11" id="KW-1133">Transmembrane helix</keyword>
<feature type="transmembrane region" description="Helical" evidence="11">
    <location>
        <begin position="33"/>
        <end position="56"/>
    </location>
</feature>
<dbReference type="HOGENOM" id="CLU_1132879_0_0_6"/>
<organism evidence="12 13">
    <name type="scientific">Acinetobacter beijerinckii ANC 3835</name>
    <dbReference type="NCBI Taxonomy" id="1217649"/>
    <lineage>
        <taxon>Bacteria</taxon>
        <taxon>Pseudomonadati</taxon>
        <taxon>Pseudomonadota</taxon>
        <taxon>Gammaproteobacteria</taxon>
        <taxon>Moraxellales</taxon>
        <taxon>Moraxellaceae</taxon>
        <taxon>Acinetobacter</taxon>
    </lineage>
</organism>
<evidence type="ECO:0000256" key="4">
    <source>
        <dbReference type="ARBA" id="ARBA00022448"/>
    </source>
</evidence>
<protein>
    <recommendedName>
        <fullName evidence="3">Type II secretion system protein N</fullName>
    </recommendedName>
    <alternativeName>
        <fullName evidence="10">General secretion pathway protein N</fullName>
    </alternativeName>
</protein>
<accession>N9FMG1</accession>
<sequence>MHNVIQGASVSKKDDNLHVGKGGMKKNTKQWKWWIFAIFAFLIFIILQIPATWLIAKFSKNNQILHNVSGNIWQGQADWQSGQLRGSVHWKTRPLDLFLFRLGANLDIHSGNTQFNGVFAYGLGQKIMIKNLQGEISPETLKFFANWQWPENAIQLKDVQFNYQKEKGFTASEGKLNWGGGPLSYTFGQRQDRMNMPSLAAEIKDENGQLQIDVRDQRSQKMANLSLDANLMLDVQLTQRMLLNIPSYQGKAGLDTYVISSRQPLLQGGF</sequence>
<dbReference type="InterPro" id="IPR022792">
    <property type="entry name" value="T2SS_protein-GspN"/>
</dbReference>
<dbReference type="GO" id="GO:0015628">
    <property type="term" value="P:protein secretion by the type II secretion system"/>
    <property type="evidence" value="ECO:0007669"/>
    <property type="project" value="InterPro"/>
</dbReference>
<evidence type="ECO:0000256" key="11">
    <source>
        <dbReference type="SAM" id="Phobius"/>
    </source>
</evidence>
<comment type="caution">
    <text evidence="12">The sequence shown here is derived from an EMBL/GenBank/DDBJ whole genome shotgun (WGS) entry which is preliminary data.</text>
</comment>
<proteinExistence type="inferred from homology"/>
<dbReference type="GO" id="GO:0015627">
    <property type="term" value="C:type II protein secretion system complex"/>
    <property type="evidence" value="ECO:0007669"/>
    <property type="project" value="InterPro"/>
</dbReference>
<dbReference type="GO" id="GO:0005886">
    <property type="term" value="C:plasma membrane"/>
    <property type="evidence" value="ECO:0007669"/>
    <property type="project" value="UniProtKB-SubCell"/>
</dbReference>
<name>N9FMG1_9GAMM</name>
<evidence type="ECO:0000256" key="1">
    <source>
        <dbReference type="ARBA" id="ARBA00004533"/>
    </source>
</evidence>
<evidence type="ECO:0000313" key="13">
    <source>
        <dbReference type="Proteomes" id="UP000018417"/>
    </source>
</evidence>
<keyword evidence="9 11" id="KW-0472">Membrane</keyword>
<evidence type="ECO:0000256" key="7">
    <source>
        <dbReference type="ARBA" id="ARBA00022692"/>
    </source>
</evidence>
<comment type="subcellular location">
    <subcellularLocation>
        <location evidence="1">Cell inner membrane</location>
    </subcellularLocation>
</comment>
<dbReference type="Proteomes" id="UP000018417">
    <property type="component" value="Unassembled WGS sequence"/>
</dbReference>
<keyword evidence="8" id="KW-0653">Protein transport</keyword>
<evidence type="ECO:0000256" key="6">
    <source>
        <dbReference type="ARBA" id="ARBA00022519"/>
    </source>
</evidence>
<dbReference type="PATRIC" id="fig|1217649.3.peg.89"/>
<keyword evidence="4" id="KW-0813">Transport</keyword>
<evidence type="ECO:0000313" key="12">
    <source>
        <dbReference type="EMBL" id="ENW08505.1"/>
    </source>
</evidence>
<evidence type="ECO:0000256" key="2">
    <source>
        <dbReference type="ARBA" id="ARBA00007208"/>
    </source>
</evidence>
<keyword evidence="6" id="KW-0997">Cell inner membrane</keyword>
<dbReference type="Pfam" id="PF01203">
    <property type="entry name" value="T2SSN"/>
    <property type="match status" value="1"/>
</dbReference>
<evidence type="ECO:0000256" key="5">
    <source>
        <dbReference type="ARBA" id="ARBA00022475"/>
    </source>
</evidence>
<evidence type="ECO:0000256" key="10">
    <source>
        <dbReference type="ARBA" id="ARBA00030772"/>
    </source>
</evidence>
<evidence type="ECO:0000256" key="3">
    <source>
        <dbReference type="ARBA" id="ARBA00021563"/>
    </source>
</evidence>
<evidence type="ECO:0000256" key="8">
    <source>
        <dbReference type="ARBA" id="ARBA00022927"/>
    </source>
</evidence>
<dbReference type="EMBL" id="APQK01000001">
    <property type="protein sequence ID" value="ENW08505.1"/>
    <property type="molecule type" value="Genomic_DNA"/>
</dbReference>
<keyword evidence="5" id="KW-1003">Cell membrane</keyword>
<reference evidence="12 13" key="1">
    <citation type="submission" date="2013-02" db="EMBL/GenBank/DDBJ databases">
        <title>The Genome Sequence of Acinetobacter beijerinckii ANC 3835.</title>
        <authorList>
            <consortium name="The Broad Institute Genome Sequencing Platform"/>
            <consortium name="The Broad Institute Genome Sequencing Center for Infectious Disease"/>
            <person name="Cerqueira G."/>
            <person name="Feldgarden M."/>
            <person name="Courvalin P."/>
            <person name="Perichon B."/>
            <person name="Grillot-Courvalin C."/>
            <person name="Clermont D."/>
            <person name="Rocha E."/>
            <person name="Yoon E.-J."/>
            <person name="Nemec A."/>
            <person name="Walker B."/>
            <person name="Young S.K."/>
            <person name="Zeng Q."/>
            <person name="Gargeya S."/>
            <person name="Fitzgerald M."/>
            <person name="Haas B."/>
            <person name="Abouelleil A."/>
            <person name="Alvarado L."/>
            <person name="Arachchi H.M."/>
            <person name="Berlin A.M."/>
            <person name="Chapman S.B."/>
            <person name="Dewar J."/>
            <person name="Goldberg J."/>
            <person name="Griggs A."/>
            <person name="Gujja S."/>
            <person name="Hansen M."/>
            <person name="Howarth C."/>
            <person name="Imamovic A."/>
            <person name="Larimer J."/>
            <person name="McCowan C."/>
            <person name="Murphy C."/>
            <person name="Neiman D."/>
            <person name="Pearson M."/>
            <person name="Priest M."/>
            <person name="Roberts A."/>
            <person name="Saif S."/>
            <person name="Shea T."/>
            <person name="Sisk P."/>
            <person name="Sykes S."/>
            <person name="Wortman J."/>
            <person name="Nusbaum C."/>
            <person name="Birren B."/>
        </authorList>
    </citation>
    <scope>NUCLEOTIDE SEQUENCE [LARGE SCALE GENOMIC DNA]</scope>
    <source>
        <strain evidence="12 13">ANC 3835</strain>
    </source>
</reference>
<keyword evidence="7 11" id="KW-0812">Transmembrane</keyword>